<dbReference type="AlphaFoldDB" id="A0A9N7UZ26"/>
<evidence type="ECO:0000313" key="1">
    <source>
        <dbReference type="EMBL" id="CAB1442327.1"/>
    </source>
</evidence>
<accession>A0A9N7UZ26</accession>
<dbReference type="EMBL" id="CADEAL010002824">
    <property type="protein sequence ID" value="CAB1442327.1"/>
    <property type="molecule type" value="Genomic_DNA"/>
</dbReference>
<evidence type="ECO:0000313" key="2">
    <source>
        <dbReference type="Proteomes" id="UP001153269"/>
    </source>
</evidence>
<sequence>MPGSLTGRGEEGIVFMGTVMDSDTLYGERQQELAHTDVICDQFHIPLSASPSCETSSSSGSPTLHYSITLSLYCSSTWILSLTGGKLHFHPASDAAVSSSVYQQITSPSLPASRLPVNS</sequence>
<reference evidence="1" key="1">
    <citation type="submission" date="2020-03" db="EMBL/GenBank/DDBJ databases">
        <authorList>
            <person name="Weist P."/>
        </authorList>
    </citation>
    <scope>NUCLEOTIDE SEQUENCE</scope>
</reference>
<name>A0A9N7UZ26_PLEPL</name>
<keyword evidence="2" id="KW-1185">Reference proteome</keyword>
<organism evidence="1 2">
    <name type="scientific">Pleuronectes platessa</name>
    <name type="common">European plaice</name>
    <dbReference type="NCBI Taxonomy" id="8262"/>
    <lineage>
        <taxon>Eukaryota</taxon>
        <taxon>Metazoa</taxon>
        <taxon>Chordata</taxon>
        <taxon>Craniata</taxon>
        <taxon>Vertebrata</taxon>
        <taxon>Euteleostomi</taxon>
        <taxon>Actinopterygii</taxon>
        <taxon>Neopterygii</taxon>
        <taxon>Teleostei</taxon>
        <taxon>Neoteleostei</taxon>
        <taxon>Acanthomorphata</taxon>
        <taxon>Carangaria</taxon>
        <taxon>Pleuronectiformes</taxon>
        <taxon>Pleuronectoidei</taxon>
        <taxon>Pleuronectidae</taxon>
        <taxon>Pleuronectes</taxon>
    </lineage>
</organism>
<proteinExistence type="predicted"/>
<comment type="caution">
    <text evidence="1">The sequence shown here is derived from an EMBL/GenBank/DDBJ whole genome shotgun (WGS) entry which is preliminary data.</text>
</comment>
<dbReference type="Proteomes" id="UP001153269">
    <property type="component" value="Unassembled WGS sequence"/>
</dbReference>
<gene>
    <name evidence="1" type="ORF">PLEPLA_LOCUS29999</name>
</gene>
<protein>
    <submittedName>
        <fullName evidence="1">Uncharacterized protein</fullName>
    </submittedName>
</protein>